<gene>
    <name evidence="7" type="ordered locus">Adeh_3903</name>
</gene>
<dbReference type="InterPro" id="IPR020948">
    <property type="entry name" value="P_starv_induced_PsiE-like"/>
</dbReference>
<evidence type="ECO:0000256" key="1">
    <source>
        <dbReference type="ARBA" id="ARBA00004651"/>
    </source>
</evidence>
<dbReference type="GO" id="GO:0005886">
    <property type="term" value="C:plasma membrane"/>
    <property type="evidence" value="ECO:0007669"/>
    <property type="project" value="UniProtKB-SubCell"/>
</dbReference>
<keyword evidence="5 6" id="KW-0472">Membrane</keyword>
<protein>
    <recommendedName>
        <fullName evidence="9">Phosphate-starvation-inducible E</fullName>
    </recommendedName>
</protein>
<sequence>MNKRAREWVSVGITWVQDVIYVALGILLTLACAVLLLHGGVNLVGALGRDLDLQVIVQLLDRILLAMMIVELLYTVKVSFRDHLLVPEPFLLVALIAAIRRILVITAEFGAQAPSGDEQFRHVMSELGLLTVLILVLVGSVVILRRRDSAEAPR</sequence>
<dbReference type="KEGG" id="ade:Adeh_3903"/>
<dbReference type="PROSITE" id="PS51257">
    <property type="entry name" value="PROKAR_LIPOPROTEIN"/>
    <property type="match status" value="1"/>
</dbReference>
<evidence type="ECO:0000256" key="5">
    <source>
        <dbReference type="ARBA" id="ARBA00023136"/>
    </source>
</evidence>
<feature type="transmembrane region" description="Helical" evidence="6">
    <location>
        <begin position="53"/>
        <end position="74"/>
    </location>
</feature>
<name>Q2IGF6_ANADE</name>
<evidence type="ECO:0008006" key="9">
    <source>
        <dbReference type="Google" id="ProtNLM"/>
    </source>
</evidence>
<accession>Q2IGF6</accession>
<dbReference type="EMBL" id="CP000251">
    <property type="protein sequence ID" value="ABC83667.1"/>
    <property type="molecule type" value="Genomic_DNA"/>
</dbReference>
<feature type="transmembrane region" description="Helical" evidence="6">
    <location>
        <begin position="20"/>
        <end position="41"/>
    </location>
</feature>
<comment type="subcellular location">
    <subcellularLocation>
        <location evidence="1">Cell membrane</location>
        <topology evidence="1">Multi-pass membrane protein</topology>
    </subcellularLocation>
</comment>
<dbReference type="Pfam" id="PF06146">
    <property type="entry name" value="PsiE"/>
    <property type="match status" value="1"/>
</dbReference>
<keyword evidence="4 6" id="KW-1133">Transmembrane helix</keyword>
<evidence type="ECO:0000313" key="8">
    <source>
        <dbReference type="Proteomes" id="UP000001935"/>
    </source>
</evidence>
<organism evidence="7 8">
    <name type="scientific">Anaeromyxobacter dehalogenans (strain 2CP-C)</name>
    <dbReference type="NCBI Taxonomy" id="290397"/>
    <lineage>
        <taxon>Bacteria</taxon>
        <taxon>Pseudomonadati</taxon>
        <taxon>Myxococcota</taxon>
        <taxon>Myxococcia</taxon>
        <taxon>Myxococcales</taxon>
        <taxon>Cystobacterineae</taxon>
        <taxon>Anaeromyxobacteraceae</taxon>
        <taxon>Anaeromyxobacter</taxon>
    </lineage>
</organism>
<dbReference type="HOGENOM" id="CLU_128717_0_0_7"/>
<dbReference type="RefSeq" id="WP_011422949.1">
    <property type="nucleotide sequence ID" value="NC_007760.1"/>
</dbReference>
<evidence type="ECO:0000256" key="2">
    <source>
        <dbReference type="ARBA" id="ARBA00022475"/>
    </source>
</evidence>
<dbReference type="Proteomes" id="UP000001935">
    <property type="component" value="Chromosome"/>
</dbReference>
<keyword evidence="2" id="KW-1003">Cell membrane</keyword>
<keyword evidence="3 6" id="KW-0812">Transmembrane</keyword>
<evidence type="ECO:0000256" key="3">
    <source>
        <dbReference type="ARBA" id="ARBA00022692"/>
    </source>
</evidence>
<evidence type="ECO:0000256" key="4">
    <source>
        <dbReference type="ARBA" id="ARBA00022989"/>
    </source>
</evidence>
<proteinExistence type="predicted"/>
<dbReference type="AlphaFoldDB" id="Q2IGF6"/>
<feature type="transmembrane region" description="Helical" evidence="6">
    <location>
        <begin position="86"/>
        <end position="107"/>
    </location>
</feature>
<evidence type="ECO:0000313" key="7">
    <source>
        <dbReference type="EMBL" id="ABC83667.1"/>
    </source>
</evidence>
<reference evidence="7" key="1">
    <citation type="submission" date="2006-01" db="EMBL/GenBank/DDBJ databases">
        <title>Complete sequence of Anaeromyxobacter dehalogenans 2CP-C.</title>
        <authorList>
            <consortium name="US DOE Joint Genome Institute"/>
            <person name="Copeland A."/>
            <person name="Lucas S."/>
            <person name="Lapidus A."/>
            <person name="Barry K."/>
            <person name="Detter J.C."/>
            <person name="Glavina T."/>
            <person name="Hammon N."/>
            <person name="Israni S."/>
            <person name="Pitluck S."/>
            <person name="Brettin T."/>
            <person name="Bruce D."/>
            <person name="Han C."/>
            <person name="Tapia R."/>
            <person name="Gilna P."/>
            <person name="Kiss H."/>
            <person name="Schmutz J."/>
            <person name="Larimer F."/>
            <person name="Land M."/>
            <person name="Kyrpides N."/>
            <person name="Anderson I."/>
            <person name="Sanford R.A."/>
            <person name="Ritalahti K.M."/>
            <person name="Thomas H.S."/>
            <person name="Kirby J.R."/>
            <person name="Zhulin I.B."/>
            <person name="Loeffler F.E."/>
            <person name="Richardson P."/>
        </authorList>
    </citation>
    <scope>NUCLEOTIDE SEQUENCE</scope>
    <source>
        <strain evidence="7">2CP-C</strain>
    </source>
</reference>
<dbReference type="eggNOG" id="ENOG5033651">
    <property type="taxonomic scope" value="Bacteria"/>
</dbReference>
<evidence type="ECO:0000256" key="6">
    <source>
        <dbReference type="SAM" id="Phobius"/>
    </source>
</evidence>
<feature type="transmembrane region" description="Helical" evidence="6">
    <location>
        <begin position="127"/>
        <end position="144"/>
    </location>
</feature>